<organism evidence="1 2">
    <name type="scientific">Zavarzinia aquatilis</name>
    <dbReference type="NCBI Taxonomy" id="2211142"/>
    <lineage>
        <taxon>Bacteria</taxon>
        <taxon>Pseudomonadati</taxon>
        <taxon>Pseudomonadota</taxon>
        <taxon>Alphaproteobacteria</taxon>
        <taxon>Rhodospirillales</taxon>
        <taxon>Zavarziniaceae</taxon>
        <taxon>Zavarzinia</taxon>
    </lineage>
</organism>
<dbReference type="EMBL" id="QGLE01000018">
    <property type="protein sequence ID" value="PWR17926.1"/>
    <property type="molecule type" value="Genomic_DNA"/>
</dbReference>
<evidence type="ECO:0000313" key="2">
    <source>
        <dbReference type="Proteomes" id="UP000245461"/>
    </source>
</evidence>
<dbReference type="AlphaFoldDB" id="A0A317DVM3"/>
<comment type="caution">
    <text evidence="1">The sequence shown here is derived from an EMBL/GenBank/DDBJ whole genome shotgun (WGS) entry which is preliminary data.</text>
</comment>
<protein>
    <recommendedName>
        <fullName evidence="3">Surface antigen domain-containing protein</fullName>
    </recommendedName>
</protein>
<name>A0A317DVM3_9PROT</name>
<dbReference type="Proteomes" id="UP000245461">
    <property type="component" value="Unassembled WGS sequence"/>
</dbReference>
<gene>
    <name evidence="1" type="ORF">DKG74_20175</name>
</gene>
<proteinExistence type="predicted"/>
<accession>A0A317DVM3</accession>
<evidence type="ECO:0000313" key="1">
    <source>
        <dbReference type="EMBL" id="PWR17926.1"/>
    </source>
</evidence>
<sequence>MLLAAVPVSLGLGGCEGTGLAQDVGGTIGSIAGQLLGQQVGISGLGNLGQKFGTVFGNEFEAMLNEQEQRRALEATERVIAKPAVGKGAGESWTSGQNPGVGGTAYVEREYKTADGMVCRVANNSARGPRGEAVAVRQDWCRQADGSWAPVVPAA</sequence>
<keyword evidence="2" id="KW-1185">Reference proteome</keyword>
<evidence type="ECO:0008006" key="3">
    <source>
        <dbReference type="Google" id="ProtNLM"/>
    </source>
</evidence>
<reference evidence="1 2" key="1">
    <citation type="submission" date="2018-05" db="EMBL/GenBank/DDBJ databases">
        <title>Zavarzinia sp. HR-AS.</title>
        <authorList>
            <person name="Lee Y."/>
            <person name="Jeon C.O."/>
        </authorList>
    </citation>
    <scope>NUCLEOTIDE SEQUENCE [LARGE SCALE GENOMIC DNA]</scope>
    <source>
        <strain evidence="1 2">HR-AS</strain>
    </source>
</reference>